<evidence type="ECO:0000256" key="2">
    <source>
        <dbReference type="ARBA" id="ARBA00022679"/>
    </source>
</evidence>
<comment type="caution">
    <text evidence="7">The sequence shown here is derived from an EMBL/GenBank/DDBJ whole genome shotgun (WGS) entry which is preliminary data.</text>
</comment>
<keyword evidence="2" id="KW-0808">Transferase</keyword>
<proteinExistence type="predicted"/>
<dbReference type="CDD" id="cd14014">
    <property type="entry name" value="STKc_PknB_like"/>
    <property type="match status" value="1"/>
</dbReference>
<dbReference type="AlphaFoldDB" id="A0A101FYG5"/>
<dbReference type="SUPFAM" id="SSF56112">
    <property type="entry name" value="Protein kinase-like (PK-like)"/>
    <property type="match status" value="1"/>
</dbReference>
<dbReference type="GO" id="GO:0005524">
    <property type="term" value="F:ATP binding"/>
    <property type="evidence" value="ECO:0007669"/>
    <property type="project" value="UniProtKB-KW"/>
</dbReference>
<evidence type="ECO:0000259" key="6">
    <source>
        <dbReference type="PROSITE" id="PS50011"/>
    </source>
</evidence>
<dbReference type="PROSITE" id="PS00108">
    <property type="entry name" value="PROTEIN_KINASE_ST"/>
    <property type="match status" value="1"/>
</dbReference>
<evidence type="ECO:0000313" key="8">
    <source>
        <dbReference type="Proteomes" id="UP000064249"/>
    </source>
</evidence>
<dbReference type="GO" id="GO:0004674">
    <property type="term" value="F:protein serine/threonine kinase activity"/>
    <property type="evidence" value="ECO:0007669"/>
    <property type="project" value="UniProtKB-KW"/>
</dbReference>
<name>A0A101FYG5_9CHLR</name>
<keyword evidence="4 7" id="KW-0418">Kinase</keyword>
<evidence type="ECO:0000256" key="3">
    <source>
        <dbReference type="ARBA" id="ARBA00022741"/>
    </source>
</evidence>
<dbReference type="PROSITE" id="PS50011">
    <property type="entry name" value="PROTEIN_KINASE_DOM"/>
    <property type="match status" value="1"/>
</dbReference>
<keyword evidence="7" id="KW-0723">Serine/threonine-protein kinase</keyword>
<organism evidence="7 8">
    <name type="scientific">Anaerolinea thermophila</name>
    <dbReference type="NCBI Taxonomy" id="167964"/>
    <lineage>
        <taxon>Bacteria</taxon>
        <taxon>Bacillati</taxon>
        <taxon>Chloroflexota</taxon>
        <taxon>Anaerolineae</taxon>
        <taxon>Anaerolineales</taxon>
        <taxon>Anaerolineaceae</taxon>
        <taxon>Anaerolinea</taxon>
    </lineage>
</organism>
<dbReference type="SMART" id="SM00220">
    <property type="entry name" value="S_TKc"/>
    <property type="match status" value="1"/>
</dbReference>
<dbReference type="EMBL" id="LGFU01000013">
    <property type="protein sequence ID" value="KUK46664.1"/>
    <property type="molecule type" value="Genomic_DNA"/>
</dbReference>
<dbReference type="Gene3D" id="1.10.510.10">
    <property type="entry name" value="Transferase(Phosphotransferase) domain 1"/>
    <property type="match status" value="1"/>
</dbReference>
<sequence length="310" mass="36150">MDTDIAESLFEPVLLNGRFYLEKKFDSGGMSSIYLAKDILLGEKVVVKLCTRKDKQKEFRREIRLLRSCNHPAIQKVLSEGQYYDYPFYVMPFYESINLREYLDSIYRIPEKDLLEIFMQITDATAYLHKRDIIHNDLKPQNILMEAGDKLVLSDFGLSTRFSRSRRRRPASETIWGSPVYLAPELAEGKFPSFPSDVYSLGVILFLLYTGFPPFFHNDLDILIKMHQTLLPPTPRLIVPNLSSTMNAIILRCLSKQPRDRFKNASELHHEVQTFFTNHPMQVENTIIQRHPDMTSIDQKTRKINNDLLK</sequence>
<reference evidence="7 8" key="1">
    <citation type="journal article" date="2015" name="MBio">
        <title>Genome-Resolved Metagenomic Analysis Reveals Roles for Candidate Phyla and Other Microbial Community Members in Biogeochemical Transformations in Oil Reservoirs.</title>
        <authorList>
            <person name="Hu P."/>
            <person name="Tom L."/>
            <person name="Singh A."/>
            <person name="Thomas B.C."/>
            <person name="Baker B.J."/>
            <person name="Piceno Y.M."/>
            <person name="Andersen G.L."/>
            <person name="Banfield J.F."/>
        </authorList>
    </citation>
    <scope>NUCLEOTIDE SEQUENCE [LARGE SCALE GENOMIC DNA]</scope>
    <source>
        <strain evidence="7">46_16</strain>
    </source>
</reference>
<evidence type="ECO:0000313" key="7">
    <source>
        <dbReference type="EMBL" id="KUK46664.1"/>
    </source>
</evidence>
<feature type="domain" description="Protein kinase" evidence="6">
    <location>
        <begin position="19"/>
        <end position="276"/>
    </location>
</feature>
<dbReference type="Pfam" id="PF00069">
    <property type="entry name" value="Pkinase"/>
    <property type="match status" value="1"/>
</dbReference>
<dbReference type="InterPro" id="IPR011009">
    <property type="entry name" value="Kinase-like_dom_sf"/>
</dbReference>
<accession>A0A101FYG5</accession>
<keyword evidence="5" id="KW-0067">ATP-binding</keyword>
<protein>
    <recommendedName>
        <fullName evidence="1">non-specific serine/threonine protein kinase</fullName>
        <ecNumber evidence="1">2.7.11.1</ecNumber>
    </recommendedName>
</protein>
<dbReference type="InterPro" id="IPR000719">
    <property type="entry name" value="Prot_kinase_dom"/>
</dbReference>
<dbReference type="EC" id="2.7.11.1" evidence="1"/>
<dbReference type="InterPro" id="IPR008271">
    <property type="entry name" value="Ser/Thr_kinase_AS"/>
</dbReference>
<evidence type="ECO:0000256" key="5">
    <source>
        <dbReference type="ARBA" id="ARBA00022840"/>
    </source>
</evidence>
<evidence type="ECO:0000256" key="4">
    <source>
        <dbReference type="ARBA" id="ARBA00022777"/>
    </source>
</evidence>
<evidence type="ECO:0000256" key="1">
    <source>
        <dbReference type="ARBA" id="ARBA00012513"/>
    </source>
</evidence>
<keyword evidence="3" id="KW-0547">Nucleotide-binding</keyword>
<dbReference type="PANTHER" id="PTHR43289">
    <property type="entry name" value="MITOGEN-ACTIVATED PROTEIN KINASE KINASE KINASE 20-RELATED"/>
    <property type="match status" value="1"/>
</dbReference>
<gene>
    <name evidence="7" type="ORF">XD73_0447</name>
</gene>
<dbReference type="Proteomes" id="UP000064249">
    <property type="component" value="Unassembled WGS sequence"/>
</dbReference>
<dbReference type="PANTHER" id="PTHR43289:SF6">
    <property type="entry name" value="SERINE_THREONINE-PROTEIN KINASE NEKL-3"/>
    <property type="match status" value="1"/>
</dbReference>